<feature type="transmembrane region" description="Helical" evidence="9">
    <location>
        <begin position="81"/>
        <end position="98"/>
    </location>
</feature>
<keyword evidence="6 9" id="KW-0378">Hydrolase</keyword>
<evidence type="ECO:0000256" key="5">
    <source>
        <dbReference type="ARBA" id="ARBA00022750"/>
    </source>
</evidence>
<keyword evidence="8 9" id="KW-0472">Membrane</keyword>
<sequence>MTFLLVLLLTLLDQLSKLLVVKYLLSRDLVLVPGFFKLMYLENSGAAFGILQNKFLLFVAITLVVVAAIIYNLPRLKKFSLAYWSLVLILAGTIGNFIDRVRLGYVVDFISLKFKSYHFAVFNLADSMIVVGAIFLCFTILKSDDKEASWKK</sequence>
<comment type="caution">
    <text evidence="12">The sequence shown here is derived from an EMBL/GenBank/DDBJ whole genome shotgun (WGS) entry which is preliminary data.</text>
</comment>
<keyword evidence="13" id="KW-1185">Reference proteome</keyword>
<keyword evidence="7 9" id="KW-1133">Transmembrane helix</keyword>
<name>A0A8H2M8M0_9FIRM</name>
<dbReference type="Proteomes" id="UP000377798">
    <property type="component" value="Unassembled WGS sequence"/>
</dbReference>
<evidence type="ECO:0000256" key="6">
    <source>
        <dbReference type="ARBA" id="ARBA00022801"/>
    </source>
</evidence>
<evidence type="ECO:0000256" key="1">
    <source>
        <dbReference type="ARBA" id="ARBA00006139"/>
    </source>
</evidence>
<accession>A0A8H2M8M0</accession>
<keyword evidence="5 9" id="KW-0064">Aspartyl protease</keyword>
<dbReference type="EMBL" id="CAACYI010000001">
    <property type="protein sequence ID" value="VFB16305.1"/>
    <property type="molecule type" value="Genomic_DNA"/>
</dbReference>
<protein>
    <recommendedName>
        <fullName evidence="9">Lipoprotein signal peptidase</fullName>
        <ecNumber evidence="9">3.4.23.36</ecNumber>
    </recommendedName>
    <alternativeName>
        <fullName evidence="9">Prolipoprotein signal peptidase</fullName>
    </alternativeName>
    <alternativeName>
        <fullName evidence="9">Signal peptidase II</fullName>
        <shortName evidence="9">SPase II</shortName>
    </alternativeName>
</protein>
<evidence type="ECO:0000256" key="4">
    <source>
        <dbReference type="ARBA" id="ARBA00022692"/>
    </source>
</evidence>
<evidence type="ECO:0000256" key="9">
    <source>
        <dbReference type="HAMAP-Rule" id="MF_00161"/>
    </source>
</evidence>
<feature type="active site" evidence="9">
    <location>
        <position position="126"/>
    </location>
</feature>
<gene>
    <name evidence="9 12" type="primary">lspA</name>
    <name evidence="12" type="ORF">NCTC13150_00826</name>
</gene>
<dbReference type="GO" id="GO:0006508">
    <property type="term" value="P:proteolysis"/>
    <property type="evidence" value="ECO:0007669"/>
    <property type="project" value="UniProtKB-KW"/>
</dbReference>
<dbReference type="PRINTS" id="PR00781">
    <property type="entry name" value="LIPOSIGPTASE"/>
</dbReference>
<evidence type="ECO:0000256" key="11">
    <source>
        <dbReference type="RuleBase" id="RU004181"/>
    </source>
</evidence>
<dbReference type="UniPathway" id="UPA00665"/>
<comment type="similarity">
    <text evidence="1 9 11">Belongs to the peptidase A8 family.</text>
</comment>
<dbReference type="PANTHER" id="PTHR33695">
    <property type="entry name" value="LIPOPROTEIN SIGNAL PEPTIDASE"/>
    <property type="match status" value="1"/>
</dbReference>
<evidence type="ECO:0000313" key="13">
    <source>
        <dbReference type="Proteomes" id="UP000377798"/>
    </source>
</evidence>
<comment type="subcellular location">
    <subcellularLocation>
        <location evidence="9">Cell membrane</location>
        <topology evidence="9">Multi-pass membrane protein</topology>
    </subcellularLocation>
</comment>
<dbReference type="InterPro" id="IPR001872">
    <property type="entry name" value="Peptidase_A8"/>
</dbReference>
<evidence type="ECO:0000313" key="12">
    <source>
        <dbReference type="EMBL" id="VFB16305.1"/>
    </source>
</evidence>
<dbReference type="HAMAP" id="MF_00161">
    <property type="entry name" value="LspA"/>
    <property type="match status" value="1"/>
</dbReference>
<proteinExistence type="inferred from homology"/>
<organism evidence="12 13">
    <name type="scientific">Urinicoccus massiliensis</name>
    <dbReference type="NCBI Taxonomy" id="1723382"/>
    <lineage>
        <taxon>Bacteria</taxon>
        <taxon>Bacillati</taxon>
        <taxon>Bacillota</taxon>
        <taxon>Tissierellia</taxon>
        <taxon>Tissierellales</taxon>
        <taxon>Peptoniphilaceae</taxon>
        <taxon>Urinicoccus</taxon>
    </lineage>
</organism>
<dbReference type="EC" id="3.4.23.36" evidence="9"/>
<dbReference type="AlphaFoldDB" id="A0A8H2M8M0"/>
<dbReference type="RefSeq" id="WP_034439721.1">
    <property type="nucleotide sequence ID" value="NZ_CAACYI010000001.1"/>
</dbReference>
<comment type="catalytic activity">
    <reaction evidence="9 10">
        <text>Release of signal peptides from bacterial membrane prolipoproteins. Hydrolyzes -Xaa-Yaa-Zaa-|-(S,diacylglyceryl)Cys-, in which Xaa is hydrophobic (preferably Leu), and Yaa (Ala or Ser) and Zaa (Gly or Ala) have small, neutral side chains.</text>
        <dbReference type="EC" id="3.4.23.36"/>
    </reaction>
</comment>
<dbReference type="Pfam" id="PF01252">
    <property type="entry name" value="Peptidase_A8"/>
    <property type="match status" value="1"/>
</dbReference>
<dbReference type="PANTHER" id="PTHR33695:SF1">
    <property type="entry name" value="LIPOPROTEIN SIGNAL PEPTIDASE"/>
    <property type="match status" value="1"/>
</dbReference>
<evidence type="ECO:0000256" key="10">
    <source>
        <dbReference type="RuleBase" id="RU000594"/>
    </source>
</evidence>
<dbReference type="GO" id="GO:0005886">
    <property type="term" value="C:plasma membrane"/>
    <property type="evidence" value="ECO:0007669"/>
    <property type="project" value="UniProtKB-SubCell"/>
</dbReference>
<feature type="active site" evidence="9">
    <location>
        <position position="108"/>
    </location>
</feature>
<evidence type="ECO:0000256" key="2">
    <source>
        <dbReference type="ARBA" id="ARBA00022475"/>
    </source>
</evidence>
<keyword evidence="4 9" id="KW-0812">Transmembrane</keyword>
<dbReference type="PROSITE" id="PS00855">
    <property type="entry name" value="SPASE_II"/>
    <property type="match status" value="1"/>
</dbReference>
<comment type="caution">
    <text evidence="9">Lacks conserved residue(s) required for the propagation of feature annotation.</text>
</comment>
<dbReference type="NCBIfam" id="TIGR00077">
    <property type="entry name" value="lspA"/>
    <property type="match status" value="1"/>
</dbReference>
<evidence type="ECO:0000256" key="8">
    <source>
        <dbReference type="ARBA" id="ARBA00023136"/>
    </source>
</evidence>
<comment type="pathway">
    <text evidence="9">Protein modification; lipoprotein biosynthesis (signal peptide cleavage).</text>
</comment>
<evidence type="ECO:0000256" key="7">
    <source>
        <dbReference type="ARBA" id="ARBA00022989"/>
    </source>
</evidence>
<feature type="transmembrane region" description="Helical" evidence="9">
    <location>
        <begin position="55"/>
        <end position="74"/>
    </location>
</feature>
<evidence type="ECO:0000256" key="3">
    <source>
        <dbReference type="ARBA" id="ARBA00022670"/>
    </source>
</evidence>
<comment type="function">
    <text evidence="9 10">This protein specifically catalyzes the removal of signal peptides from prolipoproteins.</text>
</comment>
<keyword evidence="12" id="KW-0449">Lipoprotein</keyword>
<keyword evidence="3 9" id="KW-0645">Protease</keyword>
<feature type="transmembrane region" description="Helical" evidence="9">
    <location>
        <begin position="118"/>
        <end position="141"/>
    </location>
</feature>
<dbReference type="GO" id="GO:0004190">
    <property type="term" value="F:aspartic-type endopeptidase activity"/>
    <property type="evidence" value="ECO:0007669"/>
    <property type="project" value="UniProtKB-UniRule"/>
</dbReference>
<reference evidence="12 13" key="1">
    <citation type="submission" date="2019-02" db="EMBL/GenBank/DDBJ databases">
        <authorList>
            <consortium name="Pathogen Informatics"/>
        </authorList>
    </citation>
    <scope>NUCLEOTIDE SEQUENCE [LARGE SCALE GENOMIC DNA]</scope>
    <source>
        <strain evidence="12 13">3012STDY7089603</strain>
    </source>
</reference>
<keyword evidence="2 9" id="KW-1003">Cell membrane</keyword>